<dbReference type="GO" id="GO:0008270">
    <property type="term" value="F:zinc ion binding"/>
    <property type="evidence" value="ECO:0007669"/>
    <property type="project" value="InterPro"/>
</dbReference>
<dbReference type="SMART" id="SM00631">
    <property type="entry name" value="Zn_pept"/>
    <property type="match status" value="1"/>
</dbReference>
<keyword evidence="10" id="KW-1185">Reference proteome</keyword>
<evidence type="ECO:0000256" key="7">
    <source>
        <dbReference type="PROSITE-ProRule" id="PRU01379"/>
    </source>
</evidence>
<evidence type="ECO:0000256" key="3">
    <source>
        <dbReference type="ARBA" id="ARBA00022670"/>
    </source>
</evidence>
<evidence type="ECO:0000313" key="9">
    <source>
        <dbReference type="EMBL" id="MBC5649915.1"/>
    </source>
</evidence>
<dbReference type="GO" id="GO:0004181">
    <property type="term" value="F:metallocarboxypeptidase activity"/>
    <property type="evidence" value="ECO:0007669"/>
    <property type="project" value="InterPro"/>
</dbReference>
<gene>
    <name evidence="9" type="ORF">H8S54_01945</name>
</gene>
<dbReference type="InterPro" id="IPR000834">
    <property type="entry name" value="Peptidase_M14"/>
</dbReference>
<keyword evidence="5" id="KW-0862">Zinc</keyword>
<sequence length="339" mass="38271">MKYYQKAVSTPGIPYYTYEEMQQDLAALQAEYPAFLQLHSAGKSVEGRDITEVILGNIESRFHILIQASMHAREYMNTILMMNQINDYLRQKTGKCLENQSCKRYASFQDVYGIHTFSRDKKYIHRALNNIQDICFHIIPMANPDGVTLCQNMNAALANPIVKKCAASRQEANNFIQRWKANARGVDLNRNFDIGWASYIGAPAPCGEGYKGPSPASEPETQAILHTASKYKFACCISYHSSGNLIYWDYGCRGNLRQKELALANYASTIIGYPLHSTIQDAAATAGCSDYFVLKLKIPAITIETGAGECPLSTEEYPEIYKKNNNLWINLYRVMQYLI</sequence>
<dbReference type="GO" id="GO:0005615">
    <property type="term" value="C:extracellular space"/>
    <property type="evidence" value="ECO:0007669"/>
    <property type="project" value="TreeGrafter"/>
</dbReference>
<dbReference type="Gene3D" id="3.40.630.10">
    <property type="entry name" value="Zn peptidases"/>
    <property type="match status" value="1"/>
</dbReference>
<evidence type="ECO:0000256" key="4">
    <source>
        <dbReference type="ARBA" id="ARBA00022801"/>
    </source>
</evidence>
<name>A0A8I0A8K0_9FIRM</name>
<dbReference type="RefSeq" id="WP_117849462.1">
    <property type="nucleotide sequence ID" value="NZ_JACOOT010000004.1"/>
</dbReference>
<proteinExistence type="inferred from homology"/>
<accession>A0A8I0A8K0</accession>
<comment type="caution">
    <text evidence="9">The sequence shown here is derived from an EMBL/GenBank/DDBJ whole genome shotgun (WGS) entry which is preliminary data.</text>
</comment>
<protein>
    <recommendedName>
        <fullName evidence="8">Peptidase M14 domain-containing protein</fullName>
    </recommendedName>
</protein>
<dbReference type="GO" id="GO:0006508">
    <property type="term" value="P:proteolysis"/>
    <property type="evidence" value="ECO:0007669"/>
    <property type="project" value="UniProtKB-KW"/>
</dbReference>
<dbReference type="EMBL" id="JACOOT010000004">
    <property type="protein sequence ID" value="MBC5649915.1"/>
    <property type="molecule type" value="Genomic_DNA"/>
</dbReference>
<evidence type="ECO:0000259" key="8">
    <source>
        <dbReference type="PROSITE" id="PS52035"/>
    </source>
</evidence>
<reference evidence="9 10" key="1">
    <citation type="submission" date="2020-08" db="EMBL/GenBank/DDBJ databases">
        <title>Genome public.</title>
        <authorList>
            <person name="Liu C."/>
            <person name="Sun Q."/>
        </authorList>
    </citation>
    <scope>NUCLEOTIDE SEQUENCE [LARGE SCALE GENOMIC DNA]</scope>
    <source>
        <strain evidence="9 10">BX17</strain>
    </source>
</reference>
<organism evidence="9 10">
    <name type="scientific">Blautia segnis</name>
    <dbReference type="NCBI Taxonomy" id="2763030"/>
    <lineage>
        <taxon>Bacteria</taxon>
        <taxon>Bacillati</taxon>
        <taxon>Bacillota</taxon>
        <taxon>Clostridia</taxon>
        <taxon>Lachnospirales</taxon>
        <taxon>Lachnospiraceae</taxon>
        <taxon>Blautia</taxon>
    </lineage>
</organism>
<evidence type="ECO:0000256" key="2">
    <source>
        <dbReference type="ARBA" id="ARBA00005988"/>
    </source>
</evidence>
<comment type="caution">
    <text evidence="7">Lacks conserved residue(s) required for the propagation of feature annotation.</text>
</comment>
<comment type="cofactor">
    <cofactor evidence="1">
        <name>Zn(2+)</name>
        <dbReference type="ChEBI" id="CHEBI:29105"/>
    </cofactor>
</comment>
<feature type="domain" description="Peptidase M14" evidence="8">
    <location>
        <begin position="14"/>
        <end position="339"/>
    </location>
</feature>
<evidence type="ECO:0000313" key="10">
    <source>
        <dbReference type="Proteomes" id="UP000652847"/>
    </source>
</evidence>
<keyword evidence="3" id="KW-0645">Protease</keyword>
<dbReference type="PANTHER" id="PTHR11705:SF143">
    <property type="entry name" value="SLL0236 PROTEIN"/>
    <property type="match status" value="1"/>
</dbReference>
<keyword evidence="6" id="KW-0482">Metalloprotease</keyword>
<evidence type="ECO:0000256" key="5">
    <source>
        <dbReference type="ARBA" id="ARBA00022833"/>
    </source>
</evidence>
<dbReference type="AlphaFoldDB" id="A0A8I0A8K0"/>
<evidence type="ECO:0000256" key="6">
    <source>
        <dbReference type="ARBA" id="ARBA00023049"/>
    </source>
</evidence>
<dbReference type="Proteomes" id="UP000652847">
    <property type="component" value="Unassembled WGS sequence"/>
</dbReference>
<keyword evidence="4" id="KW-0378">Hydrolase</keyword>
<dbReference type="PRINTS" id="PR00765">
    <property type="entry name" value="CRBOXYPTASEA"/>
</dbReference>
<dbReference type="SUPFAM" id="SSF53187">
    <property type="entry name" value="Zn-dependent exopeptidases"/>
    <property type="match status" value="1"/>
</dbReference>
<comment type="similarity">
    <text evidence="2 7">Belongs to the peptidase M14 family.</text>
</comment>
<dbReference type="Pfam" id="PF00246">
    <property type="entry name" value="Peptidase_M14"/>
    <property type="match status" value="1"/>
</dbReference>
<dbReference type="PANTHER" id="PTHR11705">
    <property type="entry name" value="PROTEASE FAMILY M14 CARBOXYPEPTIDASE A,B"/>
    <property type="match status" value="1"/>
</dbReference>
<evidence type="ECO:0000256" key="1">
    <source>
        <dbReference type="ARBA" id="ARBA00001947"/>
    </source>
</evidence>
<dbReference type="PROSITE" id="PS52035">
    <property type="entry name" value="PEPTIDASE_M14"/>
    <property type="match status" value="1"/>
</dbReference>